<dbReference type="InterPro" id="IPR052829">
    <property type="entry name" value="N-acetyltransferase_domain"/>
</dbReference>
<accession>A0A1H2UL17</accession>
<dbReference type="EMBL" id="FNNQ01000004">
    <property type="protein sequence ID" value="SDW56770.1"/>
    <property type="molecule type" value="Genomic_DNA"/>
</dbReference>
<sequence>MINLVRMNEEQYKRFFEETIREYAEENAKEGRWTPSESIERATKETNELLPKGIQTNGHFLCSLHHEVVGAIGTVWYAVKENKGEKSAFIYSIQIYEEFQGKGYGKQALIALETDLASMNVSSIGLHVFGHNKRAYQLYIKMGYIPTSIKMKKHLRSK</sequence>
<feature type="domain" description="N-acetyltransferase" evidence="1">
    <location>
        <begin position="2"/>
        <end position="158"/>
    </location>
</feature>
<dbReference type="PANTHER" id="PTHR43259">
    <property type="entry name" value="SPT10P"/>
    <property type="match status" value="1"/>
</dbReference>
<evidence type="ECO:0000313" key="2">
    <source>
        <dbReference type="EMBL" id="SDW56770.1"/>
    </source>
</evidence>
<dbReference type="Proteomes" id="UP000198534">
    <property type="component" value="Unassembled WGS sequence"/>
</dbReference>
<dbReference type="AlphaFoldDB" id="A0A1H2UL17"/>
<dbReference type="SUPFAM" id="SSF55729">
    <property type="entry name" value="Acyl-CoA N-acyltransferases (Nat)"/>
    <property type="match status" value="1"/>
</dbReference>
<dbReference type="PANTHER" id="PTHR43259:SF1">
    <property type="entry name" value="N-ACETYLTRANSFERASE DOMAIN-CONTAINING PROTEIN"/>
    <property type="match status" value="1"/>
</dbReference>
<dbReference type="RefSeq" id="WP_091737457.1">
    <property type="nucleotide sequence ID" value="NZ_FNNQ01000004.1"/>
</dbReference>
<protein>
    <submittedName>
        <fullName evidence="2">Acetyltransferase, GNAT family</fullName>
    </submittedName>
</protein>
<evidence type="ECO:0000259" key="1">
    <source>
        <dbReference type="PROSITE" id="PS51186"/>
    </source>
</evidence>
<dbReference type="PROSITE" id="PS51186">
    <property type="entry name" value="GNAT"/>
    <property type="match status" value="1"/>
</dbReference>
<dbReference type="Gene3D" id="3.40.630.30">
    <property type="match status" value="1"/>
</dbReference>
<reference evidence="2 3" key="1">
    <citation type="submission" date="2016-10" db="EMBL/GenBank/DDBJ databases">
        <authorList>
            <person name="de Groot N.N."/>
        </authorList>
    </citation>
    <scope>NUCLEOTIDE SEQUENCE [LARGE SCALE GENOMIC DNA]</scope>
    <source>
        <strain evidence="2 3">DSM 45610</strain>
    </source>
</reference>
<proteinExistence type="predicted"/>
<dbReference type="InterPro" id="IPR000182">
    <property type="entry name" value="GNAT_dom"/>
</dbReference>
<evidence type="ECO:0000313" key="3">
    <source>
        <dbReference type="Proteomes" id="UP000198534"/>
    </source>
</evidence>
<dbReference type="CDD" id="cd04301">
    <property type="entry name" value="NAT_SF"/>
    <property type="match status" value="1"/>
</dbReference>
<keyword evidence="2" id="KW-0808">Transferase</keyword>
<dbReference type="InterPro" id="IPR016181">
    <property type="entry name" value="Acyl_CoA_acyltransferase"/>
</dbReference>
<organism evidence="2 3">
    <name type="scientific">Marininema mesophilum</name>
    <dbReference type="NCBI Taxonomy" id="1048340"/>
    <lineage>
        <taxon>Bacteria</taxon>
        <taxon>Bacillati</taxon>
        <taxon>Bacillota</taxon>
        <taxon>Bacilli</taxon>
        <taxon>Bacillales</taxon>
        <taxon>Thermoactinomycetaceae</taxon>
        <taxon>Marininema</taxon>
    </lineage>
</organism>
<dbReference type="OrthoDB" id="65897at2"/>
<name>A0A1H2UL17_9BACL</name>
<dbReference type="STRING" id="1048340.SAMN05444487_104139"/>
<dbReference type="Pfam" id="PF00583">
    <property type="entry name" value="Acetyltransf_1"/>
    <property type="match status" value="1"/>
</dbReference>
<gene>
    <name evidence="2" type="ORF">SAMN05444487_104139</name>
</gene>
<keyword evidence="3" id="KW-1185">Reference proteome</keyword>
<dbReference type="GO" id="GO:0016747">
    <property type="term" value="F:acyltransferase activity, transferring groups other than amino-acyl groups"/>
    <property type="evidence" value="ECO:0007669"/>
    <property type="project" value="InterPro"/>
</dbReference>